<dbReference type="InterPro" id="IPR040477">
    <property type="entry name" value="KDM4-like_Tudor"/>
</dbReference>
<dbReference type="Gene3D" id="2.30.30.140">
    <property type="match status" value="1"/>
</dbReference>
<protein>
    <recommendedName>
        <fullName evidence="5">Tudor domain-containing protein</fullName>
    </recommendedName>
</protein>
<feature type="non-terminal residue" evidence="6">
    <location>
        <position position="179"/>
    </location>
</feature>
<keyword evidence="2" id="KW-0677">Repeat</keyword>
<evidence type="ECO:0000313" key="6">
    <source>
        <dbReference type="EMBL" id="MED6249764.1"/>
    </source>
</evidence>
<evidence type="ECO:0000256" key="3">
    <source>
        <dbReference type="ARBA" id="ARBA00023242"/>
    </source>
</evidence>
<evidence type="ECO:0000256" key="4">
    <source>
        <dbReference type="SAM" id="MobiDB-lite"/>
    </source>
</evidence>
<dbReference type="SMART" id="SM00333">
    <property type="entry name" value="TUDOR"/>
    <property type="match status" value="1"/>
</dbReference>
<organism evidence="6 7">
    <name type="scientific">Ataeniobius toweri</name>
    <dbReference type="NCBI Taxonomy" id="208326"/>
    <lineage>
        <taxon>Eukaryota</taxon>
        <taxon>Metazoa</taxon>
        <taxon>Chordata</taxon>
        <taxon>Craniata</taxon>
        <taxon>Vertebrata</taxon>
        <taxon>Euteleostomi</taxon>
        <taxon>Actinopterygii</taxon>
        <taxon>Neopterygii</taxon>
        <taxon>Teleostei</taxon>
        <taxon>Neoteleostei</taxon>
        <taxon>Acanthomorphata</taxon>
        <taxon>Ovalentaria</taxon>
        <taxon>Atherinomorphae</taxon>
        <taxon>Cyprinodontiformes</taxon>
        <taxon>Goodeidae</taxon>
        <taxon>Ataeniobius</taxon>
    </lineage>
</organism>
<proteinExistence type="predicted"/>
<evidence type="ECO:0000256" key="1">
    <source>
        <dbReference type="ARBA" id="ARBA00004123"/>
    </source>
</evidence>
<dbReference type="EMBL" id="JAHUTI010053186">
    <property type="protein sequence ID" value="MED6249764.1"/>
    <property type="molecule type" value="Genomic_DNA"/>
</dbReference>
<evidence type="ECO:0000259" key="5">
    <source>
        <dbReference type="SMART" id="SM00333"/>
    </source>
</evidence>
<dbReference type="Proteomes" id="UP001345963">
    <property type="component" value="Unassembled WGS sequence"/>
</dbReference>
<feature type="compositionally biased region" description="Basic and acidic residues" evidence="4">
    <location>
        <begin position="1"/>
        <end position="13"/>
    </location>
</feature>
<dbReference type="InterPro" id="IPR002999">
    <property type="entry name" value="Tudor"/>
</dbReference>
<comment type="subcellular location">
    <subcellularLocation>
        <location evidence="1">Nucleus</location>
    </subcellularLocation>
</comment>
<name>A0ABU7BJ39_9TELE</name>
<evidence type="ECO:0000256" key="2">
    <source>
        <dbReference type="ARBA" id="ARBA00022737"/>
    </source>
</evidence>
<feature type="compositionally biased region" description="Basic residues" evidence="4">
    <location>
        <begin position="14"/>
        <end position="33"/>
    </location>
</feature>
<feature type="region of interest" description="Disordered" evidence="4">
    <location>
        <begin position="1"/>
        <end position="60"/>
    </location>
</feature>
<dbReference type="Pfam" id="PF18104">
    <property type="entry name" value="Tudor_2"/>
    <property type="match status" value="1"/>
</dbReference>
<reference evidence="6 7" key="1">
    <citation type="submission" date="2021-07" db="EMBL/GenBank/DDBJ databases">
        <authorList>
            <person name="Palmer J.M."/>
        </authorList>
    </citation>
    <scope>NUCLEOTIDE SEQUENCE [LARGE SCALE GENOMIC DNA]</scope>
    <source>
        <strain evidence="6 7">AT_MEX2019</strain>
        <tissue evidence="6">Muscle</tissue>
    </source>
</reference>
<keyword evidence="3" id="KW-0539">Nucleus</keyword>
<dbReference type="SUPFAM" id="SSF63748">
    <property type="entry name" value="Tudor/PWWP/MBT"/>
    <property type="match status" value="1"/>
</dbReference>
<comment type="caution">
    <text evidence="6">The sequence shown here is derived from an EMBL/GenBank/DDBJ whole genome shotgun (WGS) entry which is preliminary data.</text>
</comment>
<accession>A0ABU7BJ39</accession>
<evidence type="ECO:0000313" key="7">
    <source>
        <dbReference type="Proteomes" id="UP001345963"/>
    </source>
</evidence>
<feature type="domain" description="Tudor" evidence="5">
    <location>
        <begin position="128"/>
        <end position="179"/>
    </location>
</feature>
<gene>
    <name evidence="6" type="ORF">ATANTOWER_019196</name>
</gene>
<keyword evidence="7" id="KW-1185">Reference proteome</keyword>
<sequence length="179" mass="20342">MVEMKRFTKDAPRNRNRRTRRTRRAAGHRHSLSRYRTPDCLTGTGTRAARRGPGGRRDRERVRVSVFPMSHLSVSAGCPGSSSRPSAVWTLRMFEDLIEPFCSLDPQVSPGGGACHSRGILEDEGAETNLSEGQFVLCRWSDGLYYVGKIQRVSPPRQSCFVTFEDNSKFWVLWKDIQH</sequence>